<accession>A0A5P9WB79</accession>
<organism evidence="1">
    <name type="scientific">Pseudomonas aeruginosa</name>
    <dbReference type="NCBI Taxonomy" id="287"/>
    <lineage>
        <taxon>Bacteria</taxon>
        <taxon>Pseudomonadati</taxon>
        <taxon>Pseudomonadota</taxon>
        <taxon>Gammaproteobacteria</taxon>
        <taxon>Pseudomonadales</taxon>
        <taxon>Pseudomonadaceae</taxon>
        <taxon>Pseudomonas</taxon>
    </lineage>
</organism>
<keyword evidence="1" id="KW-0614">Plasmid</keyword>
<sequence>MVDGAIFRGGRVCQNRRRENFEVFFEPLSPDINSRYSDPKNAQSPL</sequence>
<dbReference type="AlphaFoldDB" id="A0A5P9WB79"/>
<geneLocation type="plasmid" evidence="1">
    <name>pNK546-KPC</name>
</geneLocation>
<reference evidence="1" key="1">
    <citation type="submission" date="2019-09" db="EMBL/GenBank/DDBJ databases">
        <authorList>
            <person name="Li Z."/>
        </authorList>
    </citation>
    <scope>NUCLEOTIDE SEQUENCE</scope>
    <source>
        <strain evidence="1">PAB546</strain>
        <plasmid evidence="1">pNK546-KPC</plasmid>
    </source>
</reference>
<dbReference type="EMBL" id="MN433457">
    <property type="protein sequence ID" value="QFX78751.1"/>
    <property type="molecule type" value="Genomic_DNA"/>
</dbReference>
<proteinExistence type="predicted"/>
<evidence type="ECO:0000313" key="1">
    <source>
        <dbReference type="EMBL" id="QFX78751.1"/>
    </source>
</evidence>
<gene>
    <name evidence="1" type="ORF">pNK546KPC_0541</name>
</gene>
<protein>
    <submittedName>
        <fullName evidence="1">Uncharacterized protein</fullName>
    </submittedName>
</protein>
<name>A0A5P9WB79_PSEAI</name>